<dbReference type="PRINTS" id="PR00419">
    <property type="entry name" value="ADXRDTASE"/>
</dbReference>
<dbReference type="RefSeq" id="XP_014151066.1">
    <property type="nucleotide sequence ID" value="XM_014295591.1"/>
</dbReference>
<reference evidence="5 6" key="1">
    <citation type="submission" date="2011-02" db="EMBL/GenBank/DDBJ databases">
        <title>The Genome Sequence of Sphaeroforma arctica JP610.</title>
        <authorList>
            <consortium name="The Broad Institute Genome Sequencing Platform"/>
            <person name="Russ C."/>
            <person name="Cuomo C."/>
            <person name="Young S.K."/>
            <person name="Zeng Q."/>
            <person name="Gargeya S."/>
            <person name="Alvarado L."/>
            <person name="Berlin A."/>
            <person name="Chapman S.B."/>
            <person name="Chen Z."/>
            <person name="Freedman E."/>
            <person name="Gellesch M."/>
            <person name="Goldberg J."/>
            <person name="Griggs A."/>
            <person name="Gujja S."/>
            <person name="Heilman E."/>
            <person name="Heiman D."/>
            <person name="Howarth C."/>
            <person name="Mehta T."/>
            <person name="Neiman D."/>
            <person name="Pearson M."/>
            <person name="Roberts A."/>
            <person name="Saif S."/>
            <person name="Shea T."/>
            <person name="Shenoy N."/>
            <person name="Sisk P."/>
            <person name="Stolte C."/>
            <person name="Sykes S."/>
            <person name="White J."/>
            <person name="Yandava C."/>
            <person name="Burger G."/>
            <person name="Gray M.W."/>
            <person name="Holland P.W.H."/>
            <person name="King N."/>
            <person name="Lang F.B.F."/>
            <person name="Roger A.J."/>
            <person name="Ruiz-Trillo I."/>
            <person name="Haas B."/>
            <person name="Nusbaum C."/>
            <person name="Birren B."/>
        </authorList>
    </citation>
    <scope>NUCLEOTIDE SEQUENCE [LARGE SCALE GENOMIC DNA]</scope>
    <source>
        <strain evidence="5 6">JP610</strain>
    </source>
</reference>
<accession>A0A0L0FK69</accession>
<gene>
    <name evidence="5" type="ORF">SARC_10368</name>
</gene>
<evidence type="ECO:0000256" key="2">
    <source>
        <dbReference type="ARBA" id="ARBA00022630"/>
    </source>
</evidence>
<evidence type="ECO:0000313" key="5">
    <source>
        <dbReference type="EMBL" id="KNC77164.1"/>
    </source>
</evidence>
<evidence type="ECO:0000313" key="6">
    <source>
        <dbReference type="Proteomes" id="UP000054560"/>
    </source>
</evidence>
<dbReference type="GO" id="GO:0050660">
    <property type="term" value="F:flavin adenine dinucleotide binding"/>
    <property type="evidence" value="ECO:0007669"/>
    <property type="project" value="InterPro"/>
</dbReference>
<dbReference type="GO" id="GO:0004499">
    <property type="term" value="F:N,N-dimethylaniline monooxygenase activity"/>
    <property type="evidence" value="ECO:0007669"/>
    <property type="project" value="InterPro"/>
</dbReference>
<dbReference type="eggNOG" id="KOG1399">
    <property type="taxonomic scope" value="Eukaryota"/>
</dbReference>
<keyword evidence="3" id="KW-0274">FAD</keyword>
<name>A0A0L0FK69_9EUKA</name>
<dbReference type="InterPro" id="IPR036188">
    <property type="entry name" value="FAD/NAD-bd_sf"/>
</dbReference>
<dbReference type="OrthoDB" id="66881at2759"/>
<dbReference type="PANTHER" id="PTHR23023">
    <property type="entry name" value="DIMETHYLANILINE MONOOXYGENASE"/>
    <property type="match status" value="1"/>
</dbReference>
<dbReference type="InterPro" id="IPR020946">
    <property type="entry name" value="Flavin_mOase-like"/>
</dbReference>
<organism evidence="5 6">
    <name type="scientific">Sphaeroforma arctica JP610</name>
    <dbReference type="NCBI Taxonomy" id="667725"/>
    <lineage>
        <taxon>Eukaryota</taxon>
        <taxon>Ichthyosporea</taxon>
        <taxon>Ichthyophonida</taxon>
        <taxon>Sphaeroforma</taxon>
    </lineage>
</organism>
<comment type="similarity">
    <text evidence="1">Belongs to the FMO family.</text>
</comment>
<evidence type="ECO:0000256" key="4">
    <source>
        <dbReference type="ARBA" id="ARBA00023002"/>
    </source>
</evidence>
<dbReference type="EMBL" id="KQ242819">
    <property type="protein sequence ID" value="KNC77164.1"/>
    <property type="molecule type" value="Genomic_DNA"/>
</dbReference>
<keyword evidence="2" id="KW-0285">Flavoprotein</keyword>
<dbReference type="InterPro" id="IPR050346">
    <property type="entry name" value="FMO-like"/>
</dbReference>
<dbReference type="Gene3D" id="3.50.50.60">
    <property type="entry name" value="FAD/NAD(P)-binding domain"/>
    <property type="match status" value="1"/>
</dbReference>
<dbReference type="GO" id="GO:0050661">
    <property type="term" value="F:NADP binding"/>
    <property type="evidence" value="ECO:0007669"/>
    <property type="project" value="InterPro"/>
</dbReference>
<dbReference type="STRING" id="667725.A0A0L0FK69"/>
<sequence length="252" mass="28104">MTVNETRISIAERRRRVCIIGAGAGGLISCKELIDQGLEVVVYEAAECVGGTWVLRDQDGGTSTSYSSTGYGNRGLDVNQHSSMYDALHTNLPKDLMNIPGFTMGDDHTERYPHRTVVRDYLQDYCDVCGLAAHIQFNTTVTRAEYMGSSVACKDAEIHKLYYCDRQWSVHLLTNVDGVIEERVERFDAIVSANGHYSQPRLPTGSLGQQLKSHYTGSVIHSHRYRRPNGYEGKDIAFQPTTTQCSLHHNGD</sequence>
<dbReference type="PROSITE" id="PS51257">
    <property type="entry name" value="PROKAR_LIPOPROTEIN"/>
    <property type="match status" value="1"/>
</dbReference>
<evidence type="ECO:0000256" key="1">
    <source>
        <dbReference type="ARBA" id="ARBA00009183"/>
    </source>
</evidence>
<dbReference type="GeneID" id="25910872"/>
<dbReference type="AlphaFoldDB" id="A0A0L0FK69"/>
<keyword evidence="4" id="KW-0560">Oxidoreductase</keyword>
<dbReference type="SUPFAM" id="SSF51905">
    <property type="entry name" value="FAD/NAD(P)-binding domain"/>
    <property type="match status" value="1"/>
</dbReference>
<keyword evidence="6" id="KW-1185">Reference proteome</keyword>
<dbReference type="Proteomes" id="UP000054560">
    <property type="component" value="Unassembled WGS sequence"/>
</dbReference>
<proteinExistence type="inferred from homology"/>
<evidence type="ECO:0008006" key="7">
    <source>
        <dbReference type="Google" id="ProtNLM"/>
    </source>
</evidence>
<evidence type="ECO:0000256" key="3">
    <source>
        <dbReference type="ARBA" id="ARBA00022827"/>
    </source>
</evidence>
<dbReference type="Pfam" id="PF00743">
    <property type="entry name" value="FMO-like"/>
    <property type="match status" value="1"/>
</dbReference>
<protein>
    <recommendedName>
        <fullName evidence="7">Flavin-containing monooxygenase</fullName>
    </recommendedName>
</protein>